<organism evidence="1 2">
    <name type="scientific">Paxillus rubicundulus Ve08.2h10</name>
    <dbReference type="NCBI Taxonomy" id="930991"/>
    <lineage>
        <taxon>Eukaryota</taxon>
        <taxon>Fungi</taxon>
        <taxon>Dikarya</taxon>
        <taxon>Basidiomycota</taxon>
        <taxon>Agaricomycotina</taxon>
        <taxon>Agaricomycetes</taxon>
        <taxon>Agaricomycetidae</taxon>
        <taxon>Boletales</taxon>
        <taxon>Paxilineae</taxon>
        <taxon>Paxillaceae</taxon>
        <taxon>Paxillus</taxon>
    </lineage>
</organism>
<keyword evidence="2" id="KW-1185">Reference proteome</keyword>
<sequence length="431" mass="48673">VIKGMFKDHLVECVGKYLELEYGKARAKEQLADIDRHIASAPPFSGLQRFPDGHWFFPWTGDDYLQSHYPPQVYLPAIEGHVPDNMIRTFCAFLEFCYIVCQNVVTDGTLEELKNTLQQFHQYREVFRDLGVHPEEFSLPHQHSLIHYEALIRLFGAPNVLCMSITKSKHITAVKKPWQHSSKHNVLGQILWTNQRLTQLAAARADFEAWGMLPPSHRACAGHPEQDNKERVDLDEDEDMGIIDEHPGLAHSDVMLARCPARGHAKTSTALAIELSIPSLPSLIACFLAEQLHPESQPACSHLPPFIGHIKFFNSAAAMFMAPSDPSGICSMRREHIHAVLSWQRGSAHYDCVFVSTDDTQEGMLGMEVAQVYCFFSFIHTNGQTFQCALVHWFDCISDVPDELTGMWMVTPSFLDDDSHNLTVIHVDSIV</sequence>
<dbReference type="InParanoid" id="A0A0D0CJD0"/>
<dbReference type="Proteomes" id="UP000054538">
    <property type="component" value="Unassembled WGS sequence"/>
</dbReference>
<name>A0A0D0CJD0_9AGAM</name>
<evidence type="ECO:0000313" key="2">
    <source>
        <dbReference type="Proteomes" id="UP000054538"/>
    </source>
</evidence>
<accession>A0A0D0CJD0</accession>
<reference evidence="1 2" key="1">
    <citation type="submission" date="2014-04" db="EMBL/GenBank/DDBJ databases">
        <authorList>
            <consortium name="DOE Joint Genome Institute"/>
            <person name="Kuo A."/>
            <person name="Kohler A."/>
            <person name="Jargeat P."/>
            <person name="Nagy L.G."/>
            <person name="Floudas D."/>
            <person name="Copeland A."/>
            <person name="Barry K.W."/>
            <person name="Cichocki N."/>
            <person name="Veneault-Fourrey C."/>
            <person name="LaButti K."/>
            <person name="Lindquist E.A."/>
            <person name="Lipzen A."/>
            <person name="Lundell T."/>
            <person name="Morin E."/>
            <person name="Murat C."/>
            <person name="Sun H."/>
            <person name="Tunlid A."/>
            <person name="Henrissat B."/>
            <person name="Grigoriev I.V."/>
            <person name="Hibbett D.S."/>
            <person name="Martin F."/>
            <person name="Nordberg H.P."/>
            <person name="Cantor M.N."/>
            <person name="Hua S.X."/>
        </authorList>
    </citation>
    <scope>NUCLEOTIDE SEQUENCE [LARGE SCALE GENOMIC DNA]</scope>
    <source>
        <strain evidence="1 2">Ve08.2h10</strain>
    </source>
</reference>
<reference evidence="2" key="2">
    <citation type="submission" date="2015-01" db="EMBL/GenBank/DDBJ databases">
        <title>Evolutionary Origins and Diversification of the Mycorrhizal Mutualists.</title>
        <authorList>
            <consortium name="DOE Joint Genome Institute"/>
            <consortium name="Mycorrhizal Genomics Consortium"/>
            <person name="Kohler A."/>
            <person name="Kuo A."/>
            <person name="Nagy L.G."/>
            <person name="Floudas D."/>
            <person name="Copeland A."/>
            <person name="Barry K.W."/>
            <person name="Cichocki N."/>
            <person name="Veneault-Fourrey C."/>
            <person name="LaButti K."/>
            <person name="Lindquist E.A."/>
            <person name="Lipzen A."/>
            <person name="Lundell T."/>
            <person name="Morin E."/>
            <person name="Murat C."/>
            <person name="Riley R."/>
            <person name="Ohm R."/>
            <person name="Sun H."/>
            <person name="Tunlid A."/>
            <person name="Henrissat B."/>
            <person name="Grigoriev I.V."/>
            <person name="Hibbett D.S."/>
            <person name="Martin F."/>
        </authorList>
    </citation>
    <scope>NUCLEOTIDE SEQUENCE [LARGE SCALE GENOMIC DNA]</scope>
    <source>
        <strain evidence="2">Ve08.2h10</strain>
    </source>
</reference>
<evidence type="ECO:0000313" key="1">
    <source>
        <dbReference type="EMBL" id="KIK82842.1"/>
    </source>
</evidence>
<dbReference type="STRING" id="930991.A0A0D0CJD0"/>
<dbReference type="EMBL" id="KN825606">
    <property type="protein sequence ID" value="KIK82842.1"/>
    <property type="molecule type" value="Genomic_DNA"/>
</dbReference>
<proteinExistence type="predicted"/>
<dbReference type="HOGENOM" id="CLU_006344_1_2_1"/>
<feature type="non-terminal residue" evidence="1">
    <location>
        <position position="1"/>
    </location>
</feature>
<gene>
    <name evidence="1" type="ORF">PAXRUDRAFT_153431</name>
</gene>
<protein>
    <submittedName>
        <fullName evidence="1">Uncharacterized protein</fullName>
    </submittedName>
</protein>
<dbReference type="OrthoDB" id="2661273at2759"/>
<dbReference type="AlphaFoldDB" id="A0A0D0CJD0"/>